<name>A0A2A9CQF0_9ACTN</name>
<proteinExistence type="predicted"/>
<protein>
    <submittedName>
        <fullName evidence="1">Antitoxin protein of toxin-antitoxin system</fullName>
    </submittedName>
</protein>
<keyword evidence="2" id="KW-1185">Reference proteome</keyword>
<gene>
    <name evidence="1" type="ORF">ATK74_1115</name>
</gene>
<dbReference type="OrthoDB" id="5125103at2"/>
<dbReference type="Proteomes" id="UP000226079">
    <property type="component" value="Unassembled WGS sequence"/>
</dbReference>
<sequence>MDFVEQIKGAVADHADEIKEGVEQLGDFIDEKTDGKFTAQVDQAQQFIADQLGGDK</sequence>
<dbReference type="AlphaFoldDB" id="A0A2A9CQF0"/>
<organism evidence="1 2">
    <name type="scientific">Propionicimonas paludicola</name>
    <dbReference type="NCBI Taxonomy" id="185243"/>
    <lineage>
        <taxon>Bacteria</taxon>
        <taxon>Bacillati</taxon>
        <taxon>Actinomycetota</taxon>
        <taxon>Actinomycetes</taxon>
        <taxon>Propionibacteriales</taxon>
        <taxon>Nocardioidaceae</taxon>
        <taxon>Propionicimonas</taxon>
    </lineage>
</organism>
<evidence type="ECO:0000313" key="2">
    <source>
        <dbReference type="Proteomes" id="UP000226079"/>
    </source>
</evidence>
<accession>A0A2A9CQF0</accession>
<dbReference type="EMBL" id="PDJC01000001">
    <property type="protein sequence ID" value="PFG16568.1"/>
    <property type="molecule type" value="Genomic_DNA"/>
</dbReference>
<dbReference type="InterPro" id="IPR028037">
    <property type="entry name" value="Antitoxin_Rv0909/MT0933"/>
</dbReference>
<reference evidence="1 2" key="1">
    <citation type="submission" date="2017-10" db="EMBL/GenBank/DDBJ databases">
        <title>Sequencing the genomes of 1000 actinobacteria strains.</title>
        <authorList>
            <person name="Klenk H.-P."/>
        </authorList>
    </citation>
    <scope>NUCLEOTIDE SEQUENCE [LARGE SCALE GENOMIC DNA]</scope>
    <source>
        <strain evidence="1 2">DSM 15597</strain>
    </source>
</reference>
<comment type="caution">
    <text evidence="1">The sequence shown here is derived from an EMBL/GenBank/DDBJ whole genome shotgun (WGS) entry which is preliminary data.</text>
</comment>
<evidence type="ECO:0000313" key="1">
    <source>
        <dbReference type="EMBL" id="PFG16568.1"/>
    </source>
</evidence>
<dbReference type="RefSeq" id="WP_098460093.1">
    <property type="nucleotide sequence ID" value="NZ_PDJC01000001.1"/>
</dbReference>
<dbReference type="Pfam" id="PF14013">
    <property type="entry name" value="MT0933_antitox"/>
    <property type="match status" value="1"/>
</dbReference>